<dbReference type="CDD" id="cd06558">
    <property type="entry name" value="crotonase-like"/>
    <property type="match status" value="1"/>
</dbReference>
<dbReference type="PANTHER" id="PTHR11941">
    <property type="entry name" value="ENOYL-COA HYDRATASE-RELATED"/>
    <property type="match status" value="1"/>
</dbReference>
<dbReference type="FunFam" id="3.90.226.10:FF:000009">
    <property type="entry name" value="Carnitinyl-CoA dehydratase"/>
    <property type="match status" value="1"/>
</dbReference>
<dbReference type="GO" id="GO:0006635">
    <property type="term" value="P:fatty acid beta-oxidation"/>
    <property type="evidence" value="ECO:0007669"/>
    <property type="project" value="TreeGrafter"/>
</dbReference>
<dbReference type="EMBL" id="CAFABI010000008">
    <property type="protein sequence ID" value="CAB4819907.1"/>
    <property type="molecule type" value="Genomic_DNA"/>
</dbReference>
<organism evidence="3">
    <name type="scientific">freshwater metagenome</name>
    <dbReference type="NCBI Taxonomy" id="449393"/>
    <lineage>
        <taxon>unclassified sequences</taxon>
        <taxon>metagenomes</taxon>
        <taxon>ecological metagenomes</taxon>
    </lineage>
</organism>
<dbReference type="InterPro" id="IPR001753">
    <property type="entry name" value="Enoyl-CoA_hydra/iso"/>
</dbReference>
<dbReference type="FunFam" id="1.10.12.10:FF:000001">
    <property type="entry name" value="Probable enoyl-CoA hydratase, mitochondrial"/>
    <property type="match status" value="1"/>
</dbReference>
<dbReference type="Pfam" id="PF00378">
    <property type="entry name" value="ECH_1"/>
    <property type="match status" value="1"/>
</dbReference>
<dbReference type="InterPro" id="IPR014748">
    <property type="entry name" value="Enoyl-CoA_hydra_C"/>
</dbReference>
<dbReference type="Gene3D" id="1.10.12.10">
    <property type="entry name" value="Lyase 2-enoyl-coa Hydratase, Chain A, domain 2"/>
    <property type="match status" value="1"/>
</dbReference>
<dbReference type="AlphaFoldDB" id="A0A6J6ZQX2"/>
<evidence type="ECO:0000256" key="2">
    <source>
        <dbReference type="ARBA" id="ARBA00023239"/>
    </source>
</evidence>
<dbReference type="Gene3D" id="3.90.226.10">
    <property type="entry name" value="2-enoyl-CoA Hydratase, Chain A, domain 1"/>
    <property type="match status" value="1"/>
</dbReference>
<sequence length="263" mass="28279">MSTYETLGISEHSEFVCVVTLSRPQAANSLNTQMSKDLVHFFEATALAPGALRCIVLTGMGTSAFCAGGDLKERLDMTDSTWMRQHAVFERMARALLACPIPILAAVNGAAYGGGCEIAAACDFIYAAETARFALPEVTLGIMPGAGGTQNLPRAIGQRRAKELILTGKPFSAQQALDWGLVNQIYPSIELLPAAIEAASVIAANAPTSIRQAKQAIDRGIQMSIWDGLAFEIQAYNRTTSTEDRHEGVRAFNEKRKPVFKGI</sequence>
<dbReference type="GO" id="GO:0016836">
    <property type="term" value="F:hydro-lyase activity"/>
    <property type="evidence" value="ECO:0007669"/>
    <property type="project" value="UniProtKB-ARBA"/>
</dbReference>
<name>A0A6J6ZQX2_9ZZZZ</name>
<comment type="similarity">
    <text evidence="1">Belongs to the enoyl-CoA hydratase/isomerase family.</text>
</comment>
<accession>A0A6J6ZQX2</accession>
<evidence type="ECO:0000256" key="1">
    <source>
        <dbReference type="ARBA" id="ARBA00005254"/>
    </source>
</evidence>
<keyword evidence="2" id="KW-0456">Lyase</keyword>
<dbReference type="PANTHER" id="PTHR11941:SF54">
    <property type="entry name" value="ENOYL-COA HYDRATASE, MITOCHONDRIAL"/>
    <property type="match status" value="1"/>
</dbReference>
<evidence type="ECO:0000313" key="3">
    <source>
        <dbReference type="EMBL" id="CAB4819907.1"/>
    </source>
</evidence>
<proteinExistence type="inferred from homology"/>
<dbReference type="SUPFAM" id="SSF52096">
    <property type="entry name" value="ClpP/crotonase"/>
    <property type="match status" value="1"/>
</dbReference>
<reference evidence="3" key="1">
    <citation type="submission" date="2020-05" db="EMBL/GenBank/DDBJ databases">
        <authorList>
            <person name="Chiriac C."/>
            <person name="Salcher M."/>
            <person name="Ghai R."/>
            <person name="Kavagutti S V."/>
        </authorList>
    </citation>
    <scope>NUCLEOTIDE SEQUENCE</scope>
</reference>
<protein>
    <submittedName>
        <fullName evidence="3">Unannotated protein</fullName>
    </submittedName>
</protein>
<dbReference type="InterPro" id="IPR029045">
    <property type="entry name" value="ClpP/crotonase-like_dom_sf"/>
</dbReference>
<gene>
    <name evidence="3" type="ORF">UFOPK3197_00132</name>
</gene>